<dbReference type="EMBL" id="RAPO01000003">
    <property type="protein sequence ID" value="RKD93699.1"/>
    <property type="molecule type" value="Genomic_DNA"/>
</dbReference>
<gene>
    <name evidence="1" type="ORF">ATJ93_3331</name>
</gene>
<protein>
    <submittedName>
        <fullName evidence="1">Uncharacterized protein</fullName>
    </submittedName>
</protein>
<organism evidence="1 2">
    <name type="scientific">Halopiger aswanensis</name>
    <dbReference type="NCBI Taxonomy" id="148449"/>
    <lineage>
        <taxon>Archaea</taxon>
        <taxon>Methanobacteriati</taxon>
        <taxon>Methanobacteriota</taxon>
        <taxon>Stenosarchaea group</taxon>
        <taxon>Halobacteria</taxon>
        <taxon>Halobacteriales</taxon>
        <taxon>Natrialbaceae</taxon>
        <taxon>Halopiger</taxon>
    </lineage>
</organism>
<accession>A0A3R7FUH1</accession>
<dbReference type="RefSeq" id="WP_120245683.1">
    <property type="nucleotide sequence ID" value="NZ_RAPO01000003.1"/>
</dbReference>
<keyword evidence="2" id="KW-1185">Reference proteome</keyword>
<sequence length="178" mass="19241">MELINAHIDDVGPKNGQPRIIVSVDGTKFGVFDGYKQSKGGALQVATAEWLEQRDVEVLLMATMTTEVVPVESGERLIDPSTDNPTGWQDHAFQGTVEAVVDDTATLLEEIRLVDGFEPGDRGRGLDPASLEDLSSAVISLGCGAMLLDLSDVDQEVTTSEHVRFVSSRIDVLGYRLP</sequence>
<reference evidence="1 2" key="1">
    <citation type="submission" date="2018-09" db="EMBL/GenBank/DDBJ databases">
        <title>Genomic Encyclopedia of Archaeal and Bacterial Type Strains, Phase II (KMG-II): from individual species to whole genera.</title>
        <authorList>
            <person name="Goeker M."/>
        </authorList>
    </citation>
    <scope>NUCLEOTIDE SEQUENCE [LARGE SCALE GENOMIC DNA]</scope>
    <source>
        <strain evidence="1 2">DSM 13151</strain>
    </source>
</reference>
<comment type="caution">
    <text evidence="1">The sequence shown here is derived from an EMBL/GenBank/DDBJ whole genome shotgun (WGS) entry which is preliminary data.</text>
</comment>
<dbReference type="AlphaFoldDB" id="A0A3R7FUH1"/>
<proteinExistence type="predicted"/>
<dbReference type="OrthoDB" id="350168at2157"/>
<name>A0A3R7FUH1_9EURY</name>
<dbReference type="Proteomes" id="UP000283805">
    <property type="component" value="Unassembled WGS sequence"/>
</dbReference>
<evidence type="ECO:0000313" key="1">
    <source>
        <dbReference type="EMBL" id="RKD93699.1"/>
    </source>
</evidence>
<evidence type="ECO:0000313" key="2">
    <source>
        <dbReference type="Proteomes" id="UP000283805"/>
    </source>
</evidence>